<dbReference type="Pfam" id="PF00908">
    <property type="entry name" value="dTDP_sugar_isom"/>
    <property type="match status" value="1"/>
</dbReference>
<dbReference type="InterPro" id="IPR000888">
    <property type="entry name" value="RmlC-like"/>
</dbReference>
<gene>
    <name evidence="6" type="primary">rfbC</name>
    <name evidence="6" type="ORF">LQ567_05955</name>
</gene>
<comment type="similarity">
    <text evidence="5">Belongs to the dTDP-4-dehydrorhamnose 3,5-epimerase family.</text>
</comment>
<evidence type="ECO:0000313" key="6">
    <source>
        <dbReference type="EMBL" id="MCD2422298.1"/>
    </source>
</evidence>
<dbReference type="EC" id="5.1.3.13" evidence="3 5"/>
<comment type="function">
    <text evidence="2 5">Catalyzes the epimerization of the C3' and C5'positions of dTDP-6-deoxy-D-xylo-4-hexulose, forming dTDP-6-deoxy-L-lyxo-4-hexulose.</text>
</comment>
<proteinExistence type="inferred from homology"/>
<dbReference type="PANTHER" id="PTHR21047:SF2">
    <property type="entry name" value="THYMIDINE DIPHOSPHO-4-KETO-RHAMNOSE 3,5-EPIMERASE"/>
    <property type="match status" value="1"/>
</dbReference>
<comment type="subunit">
    <text evidence="5">Homodimer.</text>
</comment>
<keyword evidence="7" id="KW-1185">Reference proteome</keyword>
<dbReference type="RefSeq" id="WP_231003201.1">
    <property type="nucleotide sequence ID" value="NZ_JAJNEC010000004.1"/>
</dbReference>
<dbReference type="InterPro" id="IPR011051">
    <property type="entry name" value="RmlC_Cupin_sf"/>
</dbReference>
<organism evidence="6 7">
    <name type="scientific">Niabella pedocola</name>
    <dbReference type="NCBI Taxonomy" id="1752077"/>
    <lineage>
        <taxon>Bacteria</taxon>
        <taxon>Pseudomonadati</taxon>
        <taxon>Bacteroidota</taxon>
        <taxon>Chitinophagia</taxon>
        <taxon>Chitinophagales</taxon>
        <taxon>Chitinophagaceae</taxon>
        <taxon>Niabella</taxon>
    </lineage>
</organism>
<evidence type="ECO:0000256" key="2">
    <source>
        <dbReference type="ARBA" id="ARBA00001997"/>
    </source>
</evidence>
<dbReference type="InterPro" id="IPR014710">
    <property type="entry name" value="RmlC-like_jellyroll"/>
</dbReference>
<evidence type="ECO:0000313" key="7">
    <source>
        <dbReference type="Proteomes" id="UP001199816"/>
    </source>
</evidence>
<dbReference type="CDD" id="cd00438">
    <property type="entry name" value="cupin_RmlC"/>
    <property type="match status" value="1"/>
</dbReference>
<evidence type="ECO:0000256" key="1">
    <source>
        <dbReference type="ARBA" id="ARBA00001298"/>
    </source>
</evidence>
<dbReference type="GO" id="GO:0008830">
    <property type="term" value="F:dTDP-4-dehydrorhamnose 3,5-epimerase activity"/>
    <property type="evidence" value="ECO:0007669"/>
    <property type="project" value="UniProtKB-EC"/>
</dbReference>
<evidence type="ECO:0000256" key="3">
    <source>
        <dbReference type="ARBA" id="ARBA00012098"/>
    </source>
</evidence>
<evidence type="ECO:0000256" key="5">
    <source>
        <dbReference type="RuleBase" id="RU364069"/>
    </source>
</evidence>
<comment type="catalytic activity">
    <reaction evidence="1 5">
        <text>dTDP-4-dehydro-6-deoxy-alpha-D-glucose = dTDP-4-dehydro-beta-L-rhamnose</text>
        <dbReference type="Rhea" id="RHEA:16969"/>
        <dbReference type="ChEBI" id="CHEBI:57649"/>
        <dbReference type="ChEBI" id="CHEBI:62830"/>
        <dbReference type="EC" id="5.1.3.13"/>
    </reaction>
</comment>
<dbReference type="Proteomes" id="UP001199816">
    <property type="component" value="Unassembled WGS sequence"/>
</dbReference>
<accession>A0ABS8PMH1</accession>
<dbReference type="SUPFAM" id="SSF51182">
    <property type="entry name" value="RmlC-like cupins"/>
    <property type="match status" value="1"/>
</dbReference>
<sequence length="182" mass="20689">MPITSTDIKDLWLIEPRVFEDTRGHFFEAYNQSVFEEAGIHHRFIQDNQSHSVYGVIRGLHYQLNPNAQCKLVRALHGRILDVAVDMRKHSATYGRVFSVELSAENKKQLLIPHGFAHGFSVLSATATVLYKCDAFYHKESEGGVIYNDADLAIDWQIPEGEQILSEKDLVLPAFKDAQNNF</sequence>
<comment type="caution">
    <text evidence="6">The sequence shown here is derived from an EMBL/GenBank/DDBJ whole genome shotgun (WGS) entry which is preliminary data.</text>
</comment>
<dbReference type="PANTHER" id="PTHR21047">
    <property type="entry name" value="DTDP-6-DEOXY-D-GLUCOSE-3,5 EPIMERASE"/>
    <property type="match status" value="1"/>
</dbReference>
<dbReference type="Gene3D" id="2.60.120.10">
    <property type="entry name" value="Jelly Rolls"/>
    <property type="match status" value="1"/>
</dbReference>
<protein>
    <recommendedName>
        <fullName evidence="4 5">dTDP-4-dehydrorhamnose 3,5-epimerase</fullName>
        <ecNumber evidence="3 5">5.1.3.13</ecNumber>
    </recommendedName>
    <alternativeName>
        <fullName evidence="5">Thymidine diphospho-4-keto-rhamnose 3,5-epimerase</fullName>
    </alternativeName>
</protein>
<comment type="pathway">
    <text evidence="5">Carbohydrate biosynthesis; dTDP-L-rhamnose biosynthesis.</text>
</comment>
<dbReference type="NCBIfam" id="TIGR01221">
    <property type="entry name" value="rmlC"/>
    <property type="match status" value="1"/>
</dbReference>
<reference evidence="6 7" key="1">
    <citation type="submission" date="2021-11" db="EMBL/GenBank/DDBJ databases">
        <title>Genomic of Niabella pedocola.</title>
        <authorList>
            <person name="Wu T."/>
        </authorList>
    </citation>
    <scope>NUCLEOTIDE SEQUENCE [LARGE SCALE GENOMIC DNA]</scope>
    <source>
        <strain evidence="6 7">JCM 31011</strain>
    </source>
</reference>
<name>A0ABS8PMH1_9BACT</name>
<keyword evidence="5 6" id="KW-0413">Isomerase</keyword>
<evidence type="ECO:0000256" key="4">
    <source>
        <dbReference type="ARBA" id="ARBA00019595"/>
    </source>
</evidence>
<dbReference type="EMBL" id="JAJNEC010000004">
    <property type="protein sequence ID" value="MCD2422298.1"/>
    <property type="molecule type" value="Genomic_DNA"/>
</dbReference>